<proteinExistence type="predicted"/>
<feature type="chain" id="PRO_5043505598" evidence="2">
    <location>
        <begin position="31"/>
        <end position="108"/>
    </location>
</feature>
<feature type="signal peptide" evidence="2">
    <location>
        <begin position="1"/>
        <end position="30"/>
    </location>
</feature>
<feature type="compositionally biased region" description="Low complexity" evidence="1">
    <location>
        <begin position="74"/>
        <end position="89"/>
    </location>
</feature>
<accession>A0AAV1HC42</accession>
<dbReference type="AlphaFoldDB" id="A0AAV1HC42"/>
<dbReference type="Proteomes" id="UP001178508">
    <property type="component" value="Chromosome 21"/>
</dbReference>
<keyword evidence="4" id="KW-1185">Reference proteome</keyword>
<sequence length="108" mass="10964">MARDYGARCPLSLLGKTWLVVSAILLAAQGKTKPTGAVSPRSPNPVHIPGTSTLRAPGVSAAGPEHSQPRLLRPGSAAGSSGSTSSCPSCVKSLLSVLTALYVRLCTP</sequence>
<gene>
    <name evidence="3" type="ORF">XNOV1_A021805</name>
</gene>
<evidence type="ECO:0000256" key="2">
    <source>
        <dbReference type="SAM" id="SignalP"/>
    </source>
</evidence>
<evidence type="ECO:0000256" key="1">
    <source>
        <dbReference type="SAM" id="MobiDB-lite"/>
    </source>
</evidence>
<name>A0AAV1HC42_XYRNO</name>
<evidence type="ECO:0000313" key="3">
    <source>
        <dbReference type="EMBL" id="CAJ1083021.1"/>
    </source>
</evidence>
<feature type="region of interest" description="Disordered" evidence="1">
    <location>
        <begin position="32"/>
        <end position="89"/>
    </location>
</feature>
<dbReference type="EMBL" id="OY660884">
    <property type="protein sequence ID" value="CAJ1083021.1"/>
    <property type="molecule type" value="Genomic_DNA"/>
</dbReference>
<protein>
    <submittedName>
        <fullName evidence="3">Uncharacterized protein</fullName>
    </submittedName>
</protein>
<organism evidence="3 4">
    <name type="scientific">Xyrichtys novacula</name>
    <name type="common">Pearly razorfish</name>
    <name type="synonym">Hemipteronotus novacula</name>
    <dbReference type="NCBI Taxonomy" id="13765"/>
    <lineage>
        <taxon>Eukaryota</taxon>
        <taxon>Metazoa</taxon>
        <taxon>Chordata</taxon>
        <taxon>Craniata</taxon>
        <taxon>Vertebrata</taxon>
        <taxon>Euteleostomi</taxon>
        <taxon>Actinopterygii</taxon>
        <taxon>Neopterygii</taxon>
        <taxon>Teleostei</taxon>
        <taxon>Neoteleostei</taxon>
        <taxon>Acanthomorphata</taxon>
        <taxon>Eupercaria</taxon>
        <taxon>Labriformes</taxon>
        <taxon>Labridae</taxon>
        <taxon>Xyrichtys</taxon>
    </lineage>
</organism>
<keyword evidence="2" id="KW-0732">Signal</keyword>
<evidence type="ECO:0000313" key="4">
    <source>
        <dbReference type="Proteomes" id="UP001178508"/>
    </source>
</evidence>
<reference evidence="3" key="1">
    <citation type="submission" date="2023-08" db="EMBL/GenBank/DDBJ databases">
        <authorList>
            <person name="Alioto T."/>
            <person name="Alioto T."/>
            <person name="Gomez Garrido J."/>
        </authorList>
    </citation>
    <scope>NUCLEOTIDE SEQUENCE</scope>
</reference>